<dbReference type="GeneID" id="111138514"/>
<dbReference type="GO" id="GO:0005634">
    <property type="term" value="C:nucleus"/>
    <property type="evidence" value="ECO:0007669"/>
    <property type="project" value="TreeGrafter"/>
</dbReference>
<evidence type="ECO:0000256" key="4">
    <source>
        <dbReference type="ARBA" id="ARBA00022490"/>
    </source>
</evidence>
<keyword evidence="4" id="KW-0963">Cytoplasm</keyword>
<evidence type="ECO:0000256" key="9">
    <source>
        <dbReference type="ARBA" id="ARBA00042134"/>
    </source>
</evidence>
<protein>
    <recommendedName>
        <fullName evidence="7">MTOR-associated protein MEAK7</fullName>
    </recommendedName>
    <alternativeName>
        <fullName evidence="9">TBC/LysM-associated domain-containing protein 1</fullName>
    </alternativeName>
    <alternativeName>
        <fullName evidence="8">TLD domain-containing protein 1</fullName>
    </alternativeName>
</protein>
<evidence type="ECO:0000256" key="6">
    <source>
        <dbReference type="ARBA" id="ARBA00023228"/>
    </source>
</evidence>
<feature type="region of interest" description="Disordered" evidence="10">
    <location>
        <begin position="439"/>
        <end position="468"/>
    </location>
</feature>
<dbReference type="GO" id="GO:0016020">
    <property type="term" value="C:membrane"/>
    <property type="evidence" value="ECO:0007669"/>
    <property type="project" value="UniProtKB-SubCell"/>
</dbReference>
<dbReference type="InterPro" id="IPR006571">
    <property type="entry name" value="TLDc_dom"/>
</dbReference>
<evidence type="ECO:0000256" key="1">
    <source>
        <dbReference type="ARBA" id="ARBA00004370"/>
    </source>
</evidence>
<dbReference type="Proteomes" id="UP000694844">
    <property type="component" value="Chromosome 5"/>
</dbReference>
<gene>
    <name evidence="13" type="primary">LOC111138514</name>
</gene>
<evidence type="ECO:0000259" key="11">
    <source>
        <dbReference type="PROSITE" id="PS51886"/>
    </source>
</evidence>
<accession>A0A8B8F227</accession>
<dbReference type="SMART" id="SM00584">
    <property type="entry name" value="TLDc"/>
    <property type="match status" value="1"/>
</dbReference>
<evidence type="ECO:0000256" key="2">
    <source>
        <dbReference type="ARBA" id="ARBA00004371"/>
    </source>
</evidence>
<name>A0A8B8F227_CRAVI</name>
<evidence type="ECO:0000313" key="13">
    <source>
        <dbReference type="RefSeq" id="XP_022346237.1"/>
    </source>
</evidence>
<dbReference type="OrthoDB" id="289228at2759"/>
<feature type="domain" description="TLDc" evidence="11">
    <location>
        <begin position="222"/>
        <end position="399"/>
    </location>
</feature>
<dbReference type="PANTHER" id="PTHR23354">
    <property type="entry name" value="NUCLEOLAR PROTEIN 7/ESTROGEN RECEPTOR COACTIVATOR-RELATED"/>
    <property type="match status" value="1"/>
</dbReference>
<dbReference type="PROSITE" id="PS51886">
    <property type="entry name" value="TLDC"/>
    <property type="match status" value="1"/>
</dbReference>
<dbReference type="Pfam" id="PF07534">
    <property type="entry name" value="TLD"/>
    <property type="match status" value="1"/>
</dbReference>
<dbReference type="KEGG" id="cvn:111138514"/>
<keyword evidence="5" id="KW-0472">Membrane</keyword>
<keyword evidence="12" id="KW-1185">Reference proteome</keyword>
<evidence type="ECO:0000256" key="5">
    <source>
        <dbReference type="ARBA" id="ARBA00023136"/>
    </source>
</evidence>
<organism evidence="12 13">
    <name type="scientific">Crassostrea virginica</name>
    <name type="common">Eastern oyster</name>
    <dbReference type="NCBI Taxonomy" id="6565"/>
    <lineage>
        <taxon>Eukaryota</taxon>
        <taxon>Metazoa</taxon>
        <taxon>Spiralia</taxon>
        <taxon>Lophotrochozoa</taxon>
        <taxon>Mollusca</taxon>
        <taxon>Bivalvia</taxon>
        <taxon>Autobranchia</taxon>
        <taxon>Pteriomorphia</taxon>
        <taxon>Ostreida</taxon>
        <taxon>Ostreoidea</taxon>
        <taxon>Ostreidae</taxon>
        <taxon>Crassostrea</taxon>
    </lineage>
</organism>
<evidence type="ECO:0000256" key="8">
    <source>
        <dbReference type="ARBA" id="ARBA00041780"/>
    </source>
</evidence>
<proteinExistence type="predicted"/>
<evidence type="ECO:0000256" key="10">
    <source>
        <dbReference type="SAM" id="MobiDB-lite"/>
    </source>
</evidence>
<reference evidence="13" key="1">
    <citation type="submission" date="2025-08" db="UniProtKB">
        <authorList>
            <consortium name="RefSeq"/>
        </authorList>
    </citation>
    <scope>IDENTIFICATION</scope>
    <source>
        <tissue evidence="13">Whole sample</tissue>
    </source>
</reference>
<dbReference type="RefSeq" id="XP_022346237.1">
    <property type="nucleotide sequence ID" value="XM_022490529.1"/>
</dbReference>
<dbReference type="AlphaFoldDB" id="A0A8B8F227"/>
<dbReference type="GO" id="GO:0006979">
    <property type="term" value="P:response to oxidative stress"/>
    <property type="evidence" value="ECO:0007669"/>
    <property type="project" value="TreeGrafter"/>
</dbReference>
<dbReference type="PANTHER" id="PTHR23354:SF131">
    <property type="entry name" value="MTOR-ASSOCIATED PROTEIN MEAK7"/>
    <property type="match status" value="1"/>
</dbReference>
<comment type="subcellular location">
    <subcellularLocation>
        <location evidence="3">Cytoplasm</location>
    </subcellularLocation>
    <subcellularLocation>
        <location evidence="2">Lysosome</location>
    </subcellularLocation>
    <subcellularLocation>
        <location evidence="1">Membrane</location>
    </subcellularLocation>
</comment>
<feature type="region of interest" description="Disordered" evidence="10">
    <location>
        <begin position="400"/>
        <end position="422"/>
    </location>
</feature>
<sequence length="468" mass="52340">MGGSESKGSSELQVFTLTETQRLQSKYEKLCKSTKSFQEGLAPLSAGLSGNLYQYISHIPTPHAHHKHKQGVSLHQFQVFAAHLLKGTFEEKAAIFCGMKNSRELSMAEVCELLSGLLEVYMHYVTQLPHWQGIHTMRTSAEGNQRFVSYLTKGLTGGAGGEKFSVGDVETWMSRTPHLMNLFDTVSAALFQFDSVGEILENLAAMVPVPVFPSHRGEAVLSVLDQNSVLYLNYNLPSMHQSEWRLLFSNTVFGDSFSQLVTNITNQGPTLLVLRDKRGHLFGGVAADSWQCRAKFYGKQCWPEITSSSSCFLFTLSPHYGIYTPTMYNENFMYLNQGQTTLLNGLGMGGQMDYFGLWIDSNFNHGHSKAKPKCTTYGSPQLSAEPEFEVDVIEVWALGPEKREEGDSDEEGEKTVKKSILQGNTESKAMLELIGKTQASEGFRELEDEEEEQTEEMKRKMNTIPKLL</sequence>
<evidence type="ECO:0000256" key="3">
    <source>
        <dbReference type="ARBA" id="ARBA00004496"/>
    </source>
</evidence>
<keyword evidence="6" id="KW-0458">Lysosome</keyword>
<evidence type="ECO:0000313" key="12">
    <source>
        <dbReference type="Proteomes" id="UP000694844"/>
    </source>
</evidence>
<evidence type="ECO:0000256" key="7">
    <source>
        <dbReference type="ARBA" id="ARBA00039594"/>
    </source>
</evidence>
<dbReference type="GO" id="GO:0005764">
    <property type="term" value="C:lysosome"/>
    <property type="evidence" value="ECO:0007669"/>
    <property type="project" value="UniProtKB-SubCell"/>
</dbReference>